<evidence type="ECO:0000256" key="1">
    <source>
        <dbReference type="SAM" id="Phobius"/>
    </source>
</evidence>
<name>A0A0A5GFC1_9BACI</name>
<dbReference type="STRING" id="1385511.GCA_000425225_00050"/>
<dbReference type="Proteomes" id="UP000030403">
    <property type="component" value="Unassembled WGS sequence"/>
</dbReference>
<feature type="transmembrane region" description="Helical" evidence="1">
    <location>
        <begin position="32"/>
        <end position="52"/>
    </location>
</feature>
<feature type="transmembrane region" description="Helical" evidence="1">
    <location>
        <begin position="6"/>
        <end position="25"/>
    </location>
</feature>
<evidence type="ECO:0000313" key="2">
    <source>
        <dbReference type="EMBL" id="KGX91911.1"/>
    </source>
</evidence>
<dbReference type="RefSeq" id="WP_027445144.1">
    <property type="nucleotide sequence ID" value="NZ_AULJ01000001.1"/>
</dbReference>
<dbReference type="EMBL" id="AVPF01000001">
    <property type="protein sequence ID" value="KGX91911.1"/>
    <property type="molecule type" value="Genomic_DNA"/>
</dbReference>
<proteinExistence type="predicted"/>
<keyword evidence="3" id="KW-1185">Reference proteome</keyword>
<accession>A0A0A5GFC1</accession>
<sequence length="60" mass="6718">MAEWFIYIVSLVISLLSVWESRVLWKSGNKSGSVATCFLSLSIIMIIVLLILEVKISGLF</sequence>
<dbReference type="AlphaFoldDB" id="A0A0A5GFC1"/>
<comment type="caution">
    <text evidence="2">The sequence shown here is derived from an EMBL/GenBank/DDBJ whole genome shotgun (WGS) entry which is preliminary data.</text>
</comment>
<keyword evidence="1" id="KW-0472">Membrane</keyword>
<reference evidence="2 3" key="1">
    <citation type="submission" date="2013-08" db="EMBL/GenBank/DDBJ databases">
        <authorList>
            <person name="Huang J."/>
            <person name="Wang G."/>
        </authorList>
    </citation>
    <scope>NUCLEOTIDE SEQUENCE [LARGE SCALE GENOMIC DNA]</scope>
    <source>
        <strain evidence="2 3">BH030004</strain>
    </source>
</reference>
<gene>
    <name evidence="2" type="ORF">N783_01030</name>
</gene>
<evidence type="ECO:0000313" key="3">
    <source>
        <dbReference type="Proteomes" id="UP000030403"/>
    </source>
</evidence>
<protein>
    <submittedName>
        <fullName evidence="2">Uncharacterized protein</fullName>
    </submittedName>
</protein>
<keyword evidence="1" id="KW-1133">Transmembrane helix</keyword>
<organism evidence="2 3">
    <name type="scientific">Pontibacillus marinus BH030004 = DSM 16465</name>
    <dbReference type="NCBI Taxonomy" id="1385511"/>
    <lineage>
        <taxon>Bacteria</taxon>
        <taxon>Bacillati</taxon>
        <taxon>Bacillota</taxon>
        <taxon>Bacilli</taxon>
        <taxon>Bacillales</taxon>
        <taxon>Bacillaceae</taxon>
        <taxon>Pontibacillus</taxon>
    </lineage>
</organism>
<keyword evidence="1" id="KW-0812">Transmembrane</keyword>